<protein>
    <submittedName>
        <fullName evidence="3">Alpha/beta fold hydrolase</fullName>
    </submittedName>
</protein>
<evidence type="ECO:0000313" key="3">
    <source>
        <dbReference type="EMBL" id="GAA1954221.1"/>
    </source>
</evidence>
<feature type="domain" description="Thioesterase" evidence="2">
    <location>
        <begin position="24"/>
        <end position="238"/>
    </location>
</feature>
<comment type="caution">
    <text evidence="3">The sequence shown here is derived from an EMBL/GenBank/DDBJ whole genome shotgun (WGS) entry which is preliminary data.</text>
</comment>
<dbReference type="GO" id="GO:0016787">
    <property type="term" value="F:hydrolase activity"/>
    <property type="evidence" value="ECO:0007669"/>
    <property type="project" value="UniProtKB-KW"/>
</dbReference>
<gene>
    <name evidence="3" type="ORF">GCM10009754_24550</name>
</gene>
<evidence type="ECO:0000259" key="2">
    <source>
        <dbReference type="Pfam" id="PF00975"/>
    </source>
</evidence>
<reference evidence="3 4" key="1">
    <citation type="journal article" date="2019" name="Int. J. Syst. Evol. Microbiol.">
        <title>The Global Catalogue of Microorganisms (GCM) 10K type strain sequencing project: providing services to taxonomists for standard genome sequencing and annotation.</title>
        <authorList>
            <consortium name="The Broad Institute Genomics Platform"/>
            <consortium name="The Broad Institute Genome Sequencing Center for Infectious Disease"/>
            <person name="Wu L."/>
            <person name="Ma J."/>
        </authorList>
    </citation>
    <scope>NUCLEOTIDE SEQUENCE [LARGE SCALE GENOMIC DNA]</scope>
    <source>
        <strain evidence="3 4">JCM 14545</strain>
    </source>
</reference>
<dbReference type="Gene3D" id="3.40.50.1820">
    <property type="entry name" value="alpha/beta hydrolase"/>
    <property type="match status" value="1"/>
</dbReference>
<keyword evidence="3" id="KW-0378">Hydrolase</keyword>
<evidence type="ECO:0000313" key="4">
    <source>
        <dbReference type="Proteomes" id="UP001501116"/>
    </source>
</evidence>
<name>A0ABN2QKQ5_9PSEU</name>
<dbReference type="Proteomes" id="UP001501116">
    <property type="component" value="Unassembled WGS sequence"/>
</dbReference>
<dbReference type="EMBL" id="BAAANN010000008">
    <property type="protein sequence ID" value="GAA1954221.1"/>
    <property type="molecule type" value="Genomic_DNA"/>
</dbReference>
<organism evidence="3 4">
    <name type="scientific">Amycolatopsis minnesotensis</name>
    <dbReference type="NCBI Taxonomy" id="337894"/>
    <lineage>
        <taxon>Bacteria</taxon>
        <taxon>Bacillati</taxon>
        <taxon>Actinomycetota</taxon>
        <taxon>Actinomycetes</taxon>
        <taxon>Pseudonocardiales</taxon>
        <taxon>Pseudonocardiaceae</taxon>
        <taxon>Amycolatopsis</taxon>
    </lineage>
</organism>
<evidence type="ECO:0000256" key="1">
    <source>
        <dbReference type="ARBA" id="ARBA00007169"/>
    </source>
</evidence>
<dbReference type="PANTHER" id="PTHR11487">
    <property type="entry name" value="THIOESTERASE"/>
    <property type="match status" value="1"/>
</dbReference>
<dbReference type="Pfam" id="PF00975">
    <property type="entry name" value="Thioesterase"/>
    <property type="match status" value="1"/>
</dbReference>
<dbReference type="InterPro" id="IPR029058">
    <property type="entry name" value="AB_hydrolase_fold"/>
</dbReference>
<dbReference type="PANTHER" id="PTHR11487:SF0">
    <property type="entry name" value="S-ACYL FATTY ACID SYNTHASE THIOESTERASE, MEDIUM CHAIN"/>
    <property type="match status" value="1"/>
</dbReference>
<proteinExistence type="inferred from homology"/>
<dbReference type="InterPro" id="IPR012223">
    <property type="entry name" value="TEII"/>
</dbReference>
<comment type="similarity">
    <text evidence="1">Belongs to the thioesterase family.</text>
</comment>
<dbReference type="InterPro" id="IPR001031">
    <property type="entry name" value="Thioesterase"/>
</dbReference>
<keyword evidence="4" id="KW-1185">Reference proteome</keyword>
<sequence length="254" mass="27586">MTAELTRPQSWLRTFRPRASPSARLVCFPHSGGSAAFYRRWATALPEDVELVAVQYPGRLDRIREPLVDDMPTMVAAIIDELRSVPGRGLALFGHSMGASVAWEVAHRIGPDALFVSGRPAPRHHRRGRRHLGSDEALWNHVRALGGSQDSLLDNAVVREIALPPLRADYRLIETHTPTLGPPLATPIIALGGDADPEAELRAVADWRGCTTGRFRLHTFPGGHFYLVSRFDAVTSAVAGELAAAGLSTVGTSR</sequence>
<dbReference type="SUPFAM" id="SSF53474">
    <property type="entry name" value="alpha/beta-Hydrolases"/>
    <property type="match status" value="1"/>
</dbReference>
<dbReference type="RefSeq" id="WP_344416917.1">
    <property type="nucleotide sequence ID" value="NZ_BAAANN010000008.1"/>
</dbReference>
<accession>A0ABN2QKQ5</accession>